<name>A0A8S5SQ31_9CAUD</name>
<sequence>MRVSEQIAIMKAYEDGKTIEKKGQDDTEWQSIEYIEDYPFDFVANEYRIKPMDKYRPYESVEEAFNEAKKHGFWVKSKDKRYLCFIDSFEVAGNGDIYISHCHVGAFIEKFLWHDDDSPCGVKIG</sequence>
<proteinExistence type="predicted"/>
<organism evidence="1">
    <name type="scientific">Myoviridae sp. ct7Mg7</name>
    <dbReference type="NCBI Taxonomy" id="2827661"/>
    <lineage>
        <taxon>Viruses</taxon>
        <taxon>Duplodnaviria</taxon>
        <taxon>Heunggongvirae</taxon>
        <taxon>Uroviricota</taxon>
        <taxon>Caudoviricetes</taxon>
    </lineage>
</organism>
<evidence type="ECO:0000313" key="1">
    <source>
        <dbReference type="EMBL" id="DAF52682.1"/>
    </source>
</evidence>
<reference evidence="1" key="1">
    <citation type="journal article" date="2021" name="Proc. Natl. Acad. Sci. U.S.A.">
        <title>A Catalog of Tens of Thousands of Viruses from Human Metagenomes Reveals Hidden Associations with Chronic Diseases.</title>
        <authorList>
            <person name="Tisza M.J."/>
            <person name="Buck C.B."/>
        </authorList>
    </citation>
    <scope>NUCLEOTIDE SEQUENCE</scope>
    <source>
        <strain evidence="1">Ct7Mg7</strain>
    </source>
</reference>
<protein>
    <submittedName>
        <fullName evidence="1">Uncharacterized protein</fullName>
    </submittedName>
</protein>
<dbReference type="EMBL" id="BK032641">
    <property type="protein sequence ID" value="DAF52682.1"/>
    <property type="molecule type" value="Genomic_DNA"/>
</dbReference>
<accession>A0A8S5SQ31</accession>